<gene>
    <name evidence="2" type="ORF">LSP00402_LOCUS20217</name>
</gene>
<reference evidence="2" key="1">
    <citation type="submission" date="2021-01" db="EMBL/GenBank/DDBJ databases">
        <authorList>
            <person name="Corre E."/>
            <person name="Pelletier E."/>
            <person name="Niang G."/>
            <person name="Scheremetjew M."/>
            <person name="Finn R."/>
            <person name="Kale V."/>
            <person name="Holt S."/>
            <person name="Cochrane G."/>
            <person name="Meng A."/>
            <person name="Brown T."/>
            <person name="Cohen L."/>
        </authorList>
    </citation>
    <scope>NUCLEOTIDE SEQUENCE</scope>
    <source>
        <strain evidence="2">CCMP622</strain>
    </source>
</reference>
<evidence type="ECO:0000256" key="1">
    <source>
        <dbReference type="SAM" id="Phobius"/>
    </source>
</evidence>
<feature type="transmembrane region" description="Helical" evidence="1">
    <location>
        <begin position="213"/>
        <end position="235"/>
    </location>
</feature>
<accession>A0A7S2U2H8</accession>
<keyword evidence="1" id="KW-0812">Transmembrane</keyword>
<sequence length="327" mass="36480">MCARTCSTKMRSNASDLPHIIMQYVTTYREQIGHDGGSTWFASITSFSALRSLSSVRAFLRTDTRTLSSSLSCSSTSSSLWMFSLCLSFSSLSFRSRLISCRAGEPVSKLHQTNVRRRVLPASRRGARCRGRSSRPIRERSCWCTLSSVRRYLPRRDKMGPGSFLYADRYFIGIVLGMISLDLSMDIPVMADKTELAYREATTWYGHNALSPWVQAVVPTTIVCLFAVALCRLAVRRSFLTLLHVTMLCIVAPYFILVIDPSQKRIADVYEKGVPDKAPASLIEDLELNFVGHAILGVSCIVGAVLLELSFASYCRELQIKQAKKSA</sequence>
<dbReference type="EMBL" id="HBHP01032825">
    <property type="protein sequence ID" value="CAD9776212.1"/>
    <property type="molecule type" value="Transcribed_RNA"/>
</dbReference>
<feature type="transmembrane region" description="Helical" evidence="1">
    <location>
        <begin position="164"/>
        <end position="181"/>
    </location>
</feature>
<proteinExistence type="predicted"/>
<keyword evidence="1" id="KW-1133">Transmembrane helix</keyword>
<dbReference type="AlphaFoldDB" id="A0A7S2U2H8"/>
<keyword evidence="1" id="KW-0472">Membrane</keyword>
<name>A0A7S2U2H8_9EUKA</name>
<evidence type="ECO:0000313" key="2">
    <source>
        <dbReference type="EMBL" id="CAD9776212.1"/>
    </source>
</evidence>
<protein>
    <submittedName>
        <fullName evidence="2">Uncharacterized protein</fullName>
    </submittedName>
</protein>
<organism evidence="2">
    <name type="scientific">Lotharella oceanica</name>
    <dbReference type="NCBI Taxonomy" id="641309"/>
    <lineage>
        <taxon>Eukaryota</taxon>
        <taxon>Sar</taxon>
        <taxon>Rhizaria</taxon>
        <taxon>Cercozoa</taxon>
        <taxon>Chlorarachniophyceae</taxon>
        <taxon>Lotharella</taxon>
    </lineage>
</organism>
<feature type="transmembrane region" description="Helical" evidence="1">
    <location>
        <begin position="242"/>
        <end position="259"/>
    </location>
</feature>
<feature type="transmembrane region" description="Helical" evidence="1">
    <location>
        <begin position="290"/>
        <end position="315"/>
    </location>
</feature>